<accession>A0A5C5UBT0</accession>
<keyword evidence="5" id="KW-1185">Reference proteome</keyword>
<proteinExistence type="predicted"/>
<evidence type="ECO:0000256" key="1">
    <source>
        <dbReference type="ARBA" id="ARBA00004613"/>
    </source>
</evidence>
<dbReference type="EMBL" id="VOHK01000001">
    <property type="protein sequence ID" value="TWT23082.1"/>
    <property type="molecule type" value="Genomic_DNA"/>
</dbReference>
<protein>
    <submittedName>
        <fullName evidence="4">Polysaccharide deacetylase family protein</fullName>
    </submittedName>
</protein>
<dbReference type="GO" id="GO:0005576">
    <property type="term" value="C:extracellular region"/>
    <property type="evidence" value="ECO:0007669"/>
    <property type="project" value="UniProtKB-SubCell"/>
</dbReference>
<dbReference type="GO" id="GO:0016810">
    <property type="term" value="F:hydrolase activity, acting on carbon-nitrogen (but not peptide) bonds"/>
    <property type="evidence" value="ECO:0007669"/>
    <property type="project" value="InterPro"/>
</dbReference>
<dbReference type="Pfam" id="PF01522">
    <property type="entry name" value="Polysacc_deac_1"/>
    <property type="match status" value="2"/>
</dbReference>
<dbReference type="Gene3D" id="3.20.20.370">
    <property type="entry name" value="Glycoside hydrolase/deacetylase"/>
    <property type="match status" value="1"/>
</dbReference>
<keyword evidence="2" id="KW-0732">Signal</keyword>
<comment type="subcellular location">
    <subcellularLocation>
        <location evidence="1">Secreted</location>
    </subcellularLocation>
</comment>
<feature type="domain" description="NodB homology" evidence="3">
    <location>
        <begin position="127"/>
        <end position="376"/>
    </location>
</feature>
<dbReference type="PROSITE" id="PS51677">
    <property type="entry name" value="NODB"/>
    <property type="match status" value="1"/>
</dbReference>
<name>A0A5C5UBT0_9GAMM</name>
<gene>
    <name evidence="4" type="ORF">FQY83_00035</name>
</gene>
<dbReference type="SUPFAM" id="SSF88713">
    <property type="entry name" value="Glycoside hydrolase/deacetylase"/>
    <property type="match status" value="1"/>
</dbReference>
<dbReference type="Proteomes" id="UP000319980">
    <property type="component" value="Unassembled WGS sequence"/>
</dbReference>
<dbReference type="PANTHER" id="PTHR34216:SF3">
    <property type="entry name" value="POLY-BETA-1,6-N-ACETYL-D-GLUCOSAMINE N-DEACETYLASE"/>
    <property type="match status" value="1"/>
</dbReference>
<dbReference type="InterPro" id="IPR002509">
    <property type="entry name" value="NODB_dom"/>
</dbReference>
<dbReference type="CDD" id="cd10918">
    <property type="entry name" value="CE4_NodB_like_5s_6s"/>
    <property type="match status" value="1"/>
</dbReference>
<dbReference type="InterPro" id="IPR051398">
    <property type="entry name" value="Polysacch_Deacetylase"/>
</dbReference>
<comment type="caution">
    <text evidence="4">The sequence shown here is derived from an EMBL/GenBank/DDBJ whole genome shotgun (WGS) entry which is preliminary data.</text>
</comment>
<sequence>MISSTGRVCASTESIARAMRSRRFQVGMMTEVSGMSAMAADLVKRALYRSGLLGLYHRLRNRRALTVIMFHRVLTEQDPRWASCDPDYTLEAGLLERCLAFFRRHYHVVSTDDVLAARRGGRPLPDRALLITFDDGWADNHAHALPRLRAADMPALLFAVADVIDRDEPFFQERLIAAFRLGRIRVPALAAALAGAGHPLASTPPDTIDGLRSVIAAIEALDASARARLLLPFADAMDDGARQMVTGDELRELAAGGVAIGVHGKTHTPMPRAEDLDAELAAARRIVGEHLGDAPPPTLSYPHGRYNDTVLERTRAAGYELAFTSDPVMNTIDGKPSWLLGRLGFEQSGIVDRGGRFRPDWLALYLFRAPVRRLAS</sequence>
<reference evidence="4 5" key="1">
    <citation type="journal article" date="2008" name="Int. J. Syst. Evol. Microbiol.">
        <title>Luteimonas marina sp. nov., isolated from seawater.</title>
        <authorList>
            <person name="Baik K.S."/>
            <person name="Park S.C."/>
            <person name="Kim M.S."/>
            <person name="Kim E.M."/>
            <person name="Park C."/>
            <person name="Chun J."/>
            <person name="Seong C.N."/>
        </authorList>
    </citation>
    <scope>NUCLEOTIDE SEQUENCE [LARGE SCALE GENOMIC DNA]</scope>
    <source>
        <strain evidence="4 5">FR1330</strain>
    </source>
</reference>
<dbReference type="PANTHER" id="PTHR34216">
    <property type="match status" value="1"/>
</dbReference>
<evidence type="ECO:0000256" key="2">
    <source>
        <dbReference type="ARBA" id="ARBA00022729"/>
    </source>
</evidence>
<dbReference type="GO" id="GO:0005975">
    <property type="term" value="P:carbohydrate metabolic process"/>
    <property type="evidence" value="ECO:0007669"/>
    <property type="project" value="InterPro"/>
</dbReference>
<evidence type="ECO:0000313" key="5">
    <source>
        <dbReference type="Proteomes" id="UP000319980"/>
    </source>
</evidence>
<organism evidence="4 5">
    <name type="scientific">Luteimonas marina</name>
    <dbReference type="NCBI Taxonomy" id="488485"/>
    <lineage>
        <taxon>Bacteria</taxon>
        <taxon>Pseudomonadati</taxon>
        <taxon>Pseudomonadota</taxon>
        <taxon>Gammaproteobacteria</taxon>
        <taxon>Lysobacterales</taxon>
        <taxon>Lysobacteraceae</taxon>
        <taxon>Luteimonas</taxon>
    </lineage>
</organism>
<dbReference type="AlphaFoldDB" id="A0A5C5UBT0"/>
<evidence type="ECO:0000259" key="3">
    <source>
        <dbReference type="PROSITE" id="PS51677"/>
    </source>
</evidence>
<evidence type="ECO:0000313" key="4">
    <source>
        <dbReference type="EMBL" id="TWT23082.1"/>
    </source>
</evidence>
<dbReference type="InterPro" id="IPR011330">
    <property type="entry name" value="Glyco_hydro/deAcase_b/a-brl"/>
</dbReference>